<accession>A0A6J5RFQ3</accession>
<dbReference type="EMBL" id="LR797250">
    <property type="protein sequence ID" value="CAB4195839.1"/>
    <property type="molecule type" value="Genomic_DNA"/>
</dbReference>
<gene>
    <name evidence="1" type="ORF">UFOVP1298_45</name>
</gene>
<evidence type="ECO:0000313" key="1">
    <source>
        <dbReference type="EMBL" id="CAB4195839.1"/>
    </source>
</evidence>
<organism evidence="1">
    <name type="scientific">uncultured Caudovirales phage</name>
    <dbReference type="NCBI Taxonomy" id="2100421"/>
    <lineage>
        <taxon>Viruses</taxon>
        <taxon>Duplodnaviria</taxon>
        <taxon>Heunggongvirae</taxon>
        <taxon>Uroviricota</taxon>
        <taxon>Caudoviricetes</taxon>
        <taxon>Peduoviridae</taxon>
        <taxon>Maltschvirus</taxon>
        <taxon>Maltschvirus maltsch</taxon>
    </lineage>
</organism>
<sequence length="206" mass="22607">MSSILEVMSAGDEQRELYTIGSEKAAESVKIVEAAFGKQDWNNFVAIGTPAFNAALQMTVISAIYGVVPHYLHAIGARVAERKFHLDTNLVYEKMFTPVPDGLALPALPATARKIGLGINHCIAGLGGDQSVEDVNDVYFSADPAEAEAFFQLPEKRGAWKTYYAVSFHKDTKAVLRVKTYTYDHANGPGNWERLLELALLMPNET</sequence>
<protein>
    <submittedName>
        <fullName evidence="1">Uncharacterized protein</fullName>
    </submittedName>
</protein>
<reference evidence="1" key="1">
    <citation type="submission" date="2020-05" db="EMBL/GenBank/DDBJ databases">
        <authorList>
            <person name="Chiriac C."/>
            <person name="Salcher M."/>
            <person name="Ghai R."/>
            <person name="Kavagutti S V."/>
        </authorList>
    </citation>
    <scope>NUCLEOTIDE SEQUENCE</scope>
</reference>
<proteinExistence type="predicted"/>
<name>A0A6J5RFQ3_9CAUD</name>